<dbReference type="PANTHER" id="PTHR33164">
    <property type="entry name" value="TRANSCRIPTIONAL REGULATOR, MARR FAMILY"/>
    <property type="match status" value="1"/>
</dbReference>
<keyword evidence="3" id="KW-0804">Transcription</keyword>
<dbReference type="InterPro" id="IPR039422">
    <property type="entry name" value="MarR/SlyA-like"/>
</dbReference>
<dbReference type="Proteomes" id="UP000563898">
    <property type="component" value="Unassembled WGS sequence"/>
</dbReference>
<dbReference type="EMBL" id="JAAXPC010000021">
    <property type="protein sequence ID" value="NKY04636.1"/>
    <property type="molecule type" value="Genomic_DNA"/>
</dbReference>
<keyword evidence="1" id="KW-0805">Transcription regulation</keyword>
<dbReference type="PANTHER" id="PTHR33164:SF64">
    <property type="entry name" value="TRANSCRIPTIONAL REGULATOR SLYA"/>
    <property type="match status" value="1"/>
</dbReference>
<dbReference type="Pfam" id="PF12802">
    <property type="entry name" value="MarR_2"/>
    <property type="match status" value="1"/>
</dbReference>
<evidence type="ECO:0000256" key="1">
    <source>
        <dbReference type="ARBA" id="ARBA00023015"/>
    </source>
</evidence>
<accession>A0A846WUM5</accession>
<dbReference type="SMART" id="SM00347">
    <property type="entry name" value="HTH_MARR"/>
    <property type="match status" value="1"/>
</dbReference>
<reference evidence="5 6" key="1">
    <citation type="submission" date="2020-04" db="EMBL/GenBank/DDBJ databases">
        <title>MicrobeNet Type strains.</title>
        <authorList>
            <person name="Nicholson A.C."/>
        </authorList>
    </citation>
    <scope>NUCLEOTIDE SEQUENCE [LARGE SCALE GENOMIC DNA]</scope>
    <source>
        <strain evidence="5 6">ATCC BAA-14</strain>
    </source>
</reference>
<dbReference type="GO" id="GO:0003677">
    <property type="term" value="F:DNA binding"/>
    <property type="evidence" value="ECO:0007669"/>
    <property type="project" value="UniProtKB-KW"/>
</dbReference>
<protein>
    <submittedName>
        <fullName evidence="5">MarR family transcriptional regulator</fullName>
    </submittedName>
</protein>
<comment type="caution">
    <text evidence="5">The sequence shown here is derived from an EMBL/GenBank/DDBJ whole genome shotgun (WGS) entry which is preliminary data.</text>
</comment>
<name>A0A846WUM5_9ACTN</name>
<feature type="domain" description="HTH marR-type" evidence="4">
    <location>
        <begin position="12"/>
        <end position="143"/>
    </location>
</feature>
<dbReference type="SUPFAM" id="SSF46785">
    <property type="entry name" value="Winged helix' DNA-binding domain"/>
    <property type="match status" value="1"/>
</dbReference>
<evidence type="ECO:0000256" key="3">
    <source>
        <dbReference type="ARBA" id="ARBA00023163"/>
    </source>
</evidence>
<evidence type="ECO:0000313" key="6">
    <source>
        <dbReference type="Proteomes" id="UP000563898"/>
    </source>
</evidence>
<dbReference type="AlphaFoldDB" id="A0A846WUM5"/>
<organism evidence="5 6">
    <name type="scientific">Gordonia polyisoprenivorans</name>
    <dbReference type="NCBI Taxonomy" id="84595"/>
    <lineage>
        <taxon>Bacteria</taxon>
        <taxon>Bacillati</taxon>
        <taxon>Actinomycetota</taxon>
        <taxon>Actinomycetes</taxon>
        <taxon>Mycobacteriales</taxon>
        <taxon>Gordoniaceae</taxon>
        <taxon>Gordonia</taxon>
    </lineage>
</organism>
<evidence type="ECO:0000256" key="2">
    <source>
        <dbReference type="ARBA" id="ARBA00023125"/>
    </source>
</evidence>
<dbReference type="PROSITE" id="PS50995">
    <property type="entry name" value="HTH_MARR_2"/>
    <property type="match status" value="1"/>
</dbReference>
<dbReference type="Gene3D" id="1.10.10.10">
    <property type="entry name" value="Winged helix-like DNA-binding domain superfamily/Winged helix DNA-binding domain"/>
    <property type="match status" value="1"/>
</dbReference>
<dbReference type="GeneID" id="90158814"/>
<gene>
    <name evidence="5" type="ORF">HGA05_24020</name>
</gene>
<dbReference type="GO" id="GO:0006950">
    <property type="term" value="P:response to stress"/>
    <property type="evidence" value="ECO:0007669"/>
    <property type="project" value="TreeGrafter"/>
</dbReference>
<evidence type="ECO:0000259" key="4">
    <source>
        <dbReference type="PROSITE" id="PS50995"/>
    </source>
</evidence>
<sequence length="148" mass="15330">MSSAPNARAAAVEELSRLLNIAAAHLDSAVAAELDGLTTAQWHVLAALEGGTGRSMSELAAVTLLPGPSLTRLIDGMIDENLVHRRPDETDRRRVVVFATRRGAMLHSRSKARIARSSAVAGVIDDADGPGARLASALGALGAMDLTG</sequence>
<keyword evidence="2" id="KW-0238">DNA-binding</keyword>
<proteinExistence type="predicted"/>
<dbReference type="OMA" id="RPDCTIG"/>
<dbReference type="InterPro" id="IPR000835">
    <property type="entry name" value="HTH_MarR-typ"/>
</dbReference>
<dbReference type="InterPro" id="IPR036388">
    <property type="entry name" value="WH-like_DNA-bd_sf"/>
</dbReference>
<dbReference type="RefSeq" id="WP_006368569.1">
    <property type="nucleotide sequence ID" value="NZ_CP073075.1"/>
</dbReference>
<dbReference type="GO" id="GO:0003700">
    <property type="term" value="F:DNA-binding transcription factor activity"/>
    <property type="evidence" value="ECO:0007669"/>
    <property type="project" value="InterPro"/>
</dbReference>
<evidence type="ECO:0000313" key="5">
    <source>
        <dbReference type="EMBL" id="NKY04636.1"/>
    </source>
</evidence>
<dbReference type="InterPro" id="IPR036390">
    <property type="entry name" value="WH_DNA-bd_sf"/>
</dbReference>